<dbReference type="PROSITE" id="PS51141">
    <property type="entry name" value="ZF_SBP"/>
    <property type="match status" value="1"/>
</dbReference>
<dbReference type="GO" id="GO:0003677">
    <property type="term" value="F:DNA binding"/>
    <property type="evidence" value="ECO:0007669"/>
    <property type="project" value="UniProtKB-KW"/>
</dbReference>
<accession>A0A199UX19</accession>
<evidence type="ECO:0000313" key="13">
    <source>
        <dbReference type="EMBL" id="OAY69319.1"/>
    </source>
</evidence>
<keyword evidence="5" id="KW-0805">Transcription regulation</keyword>
<evidence type="ECO:0000256" key="9">
    <source>
        <dbReference type="PROSITE-ProRule" id="PRU00470"/>
    </source>
</evidence>
<dbReference type="Pfam" id="PF03110">
    <property type="entry name" value="SBP"/>
    <property type="match status" value="1"/>
</dbReference>
<evidence type="ECO:0000256" key="8">
    <source>
        <dbReference type="ARBA" id="ARBA00023242"/>
    </source>
</evidence>
<reference evidence="13 14" key="1">
    <citation type="journal article" date="2016" name="DNA Res.">
        <title>The draft genome of MD-2 pineapple using hybrid error correction of long reads.</title>
        <authorList>
            <person name="Redwan R.M."/>
            <person name="Saidin A."/>
            <person name="Kumar S.V."/>
        </authorList>
    </citation>
    <scope>NUCLEOTIDE SEQUENCE [LARGE SCALE GENOMIC DNA]</scope>
    <source>
        <strain evidence="14">cv. MD2</strain>
        <tissue evidence="13">Leaf</tissue>
    </source>
</reference>
<keyword evidence="11" id="KW-1133">Transmembrane helix</keyword>
<dbReference type="Proteomes" id="UP000092600">
    <property type="component" value="Unassembled WGS sequence"/>
</dbReference>
<keyword evidence="6" id="KW-0238">DNA-binding</keyword>
<evidence type="ECO:0000313" key="14">
    <source>
        <dbReference type="Proteomes" id="UP000092600"/>
    </source>
</evidence>
<evidence type="ECO:0000259" key="12">
    <source>
        <dbReference type="PROSITE" id="PS51141"/>
    </source>
</evidence>
<dbReference type="GO" id="GO:0008270">
    <property type="term" value="F:zinc ion binding"/>
    <property type="evidence" value="ECO:0007669"/>
    <property type="project" value="UniProtKB-KW"/>
</dbReference>
<dbReference type="GO" id="GO:0005634">
    <property type="term" value="C:nucleus"/>
    <property type="evidence" value="ECO:0007669"/>
    <property type="project" value="UniProtKB-SubCell"/>
</dbReference>
<evidence type="ECO:0000256" key="5">
    <source>
        <dbReference type="ARBA" id="ARBA00023015"/>
    </source>
</evidence>
<evidence type="ECO:0000256" key="4">
    <source>
        <dbReference type="ARBA" id="ARBA00022833"/>
    </source>
</evidence>
<comment type="subcellular location">
    <subcellularLocation>
        <location evidence="1">Nucleus</location>
    </subcellularLocation>
</comment>
<dbReference type="AlphaFoldDB" id="A0A199UX19"/>
<keyword evidence="11" id="KW-0812">Transmembrane</keyword>
<dbReference type="InterPro" id="IPR004333">
    <property type="entry name" value="SBP_dom"/>
</dbReference>
<evidence type="ECO:0000256" key="6">
    <source>
        <dbReference type="ARBA" id="ARBA00023125"/>
    </source>
</evidence>
<evidence type="ECO:0000256" key="3">
    <source>
        <dbReference type="ARBA" id="ARBA00022771"/>
    </source>
</evidence>
<keyword evidence="2" id="KW-0479">Metal-binding</keyword>
<dbReference type="InterPro" id="IPR036893">
    <property type="entry name" value="SBP_sf"/>
</dbReference>
<evidence type="ECO:0000256" key="7">
    <source>
        <dbReference type="ARBA" id="ARBA00023163"/>
    </source>
</evidence>
<dbReference type="STRING" id="4615.A0A199UX19"/>
<evidence type="ECO:0000256" key="2">
    <source>
        <dbReference type="ARBA" id="ARBA00022723"/>
    </source>
</evidence>
<feature type="region of interest" description="Disordered" evidence="10">
    <location>
        <begin position="1"/>
        <end position="94"/>
    </location>
</feature>
<keyword evidence="8" id="KW-0539">Nucleus</keyword>
<dbReference type="InterPro" id="IPR044817">
    <property type="entry name" value="SBP-like"/>
</dbReference>
<keyword evidence="3 9" id="KW-0863">Zinc-finger</keyword>
<proteinExistence type="predicted"/>
<name>A0A199UX19_ANACO</name>
<feature type="transmembrane region" description="Helical" evidence="11">
    <location>
        <begin position="371"/>
        <end position="388"/>
    </location>
</feature>
<evidence type="ECO:0000256" key="1">
    <source>
        <dbReference type="ARBA" id="ARBA00004123"/>
    </source>
</evidence>
<keyword evidence="11" id="KW-0472">Membrane</keyword>
<sequence>MDWDLKMPPWDLADVLNHNPQPPPGFGGSGGSRTDCSVDLKLGGGSGDLGPSHNHKFQSKASVSAAMAPPPPSSSSSGPPKRPRTHGSGGPTPSCLVDGCQADLSKCREYHRRHKVCEAHSKTPVVLVGGQEQRFCQQCSRFHLLVEFDEVKRSCRKRLDGHNRRRRKPQLDHVNSGGFFVNHQGTRLSSYPQIFPTVRSEPNWTGLMKSENNTSFCVNMNRQPLHLSENYNRERRQFPFLQELGLAPFKTVTPPESSKMFSDCALSLLSSSPAQQPSDAINSTAQIVRQPDHDQIPIGQPLLSSSPLYGVPHRFPCSQVPDGVSAAGYSCPAVANEAEIHYEGMFHCGSEGLPSYGPPKHSPFHGSSLDLVFLFMIFSSAQFLLLLLC</sequence>
<gene>
    <name evidence="13" type="ORF">ACMD2_26566</name>
</gene>
<dbReference type="PANTHER" id="PTHR31251:SF208">
    <property type="entry name" value="SQUAMOSA PROMOTER-BINDING-LIKE PROTEIN 18"/>
    <property type="match status" value="1"/>
</dbReference>
<keyword evidence="4" id="KW-0862">Zinc</keyword>
<comment type="caution">
    <text evidence="13">The sequence shown here is derived from an EMBL/GenBank/DDBJ whole genome shotgun (WGS) entry which is preliminary data.</text>
</comment>
<dbReference type="EMBL" id="LSRQ01004450">
    <property type="protein sequence ID" value="OAY69319.1"/>
    <property type="molecule type" value="Genomic_DNA"/>
</dbReference>
<organism evidence="13 14">
    <name type="scientific">Ananas comosus</name>
    <name type="common">Pineapple</name>
    <name type="synonym">Ananas ananas</name>
    <dbReference type="NCBI Taxonomy" id="4615"/>
    <lineage>
        <taxon>Eukaryota</taxon>
        <taxon>Viridiplantae</taxon>
        <taxon>Streptophyta</taxon>
        <taxon>Embryophyta</taxon>
        <taxon>Tracheophyta</taxon>
        <taxon>Spermatophyta</taxon>
        <taxon>Magnoliopsida</taxon>
        <taxon>Liliopsida</taxon>
        <taxon>Poales</taxon>
        <taxon>Bromeliaceae</taxon>
        <taxon>Bromelioideae</taxon>
        <taxon>Ananas</taxon>
    </lineage>
</organism>
<dbReference type="FunFam" id="4.10.1100.10:FF:000001">
    <property type="entry name" value="Squamosa promoter-binding-like protein 14"/>
    <property type="match status" value="1"/>
</dbReference>
<dbReference type="Gene3D" id="4.10.1100.10">
    <property type="entry name" value="Transcription factor, SBP-box domain"/>
    <property type="match status" value="1"/>
</dbReference>
<protein>
    <submittedName>
        <fullName evidence="13">Squamosa promoter-binding-like protein 16</fullName>
    </submittedName>
</protein>
<feature type="domain" description="SBP-type" evidence="12">
    <location>
        <begin position="92"/>
        <end position="169"/>
    </location>
</feature>
<evidence type="ECO:0000256" key="11">
    <source>
        <dbReference type="SAM" id="Phobius"/>
    </source>
</evidence>
<dbReference type="PANTHER" id="PTHR31251">
    <property type="entry name" value="SQUAMOSA PROMOTER-BINDING-LIKE PROTEIN 4"/>
    <property type="match status" value="1"/>
</dbReference>
<dbReference type="SUPFAM" id="SSF103612">
    <property type="entry name" value="SBT domain"/>
    <property type="match status" value="1"/>
</dbReference>
<evidence type="ECO:0000256" key="10">
    <source>
        <dbReference type="SAM" id="MobiDB-lite"/>
    </source>
</evidence>
<keyword evidence="7" id="KW-0804">Transcription</keyword>